<keyword evidence="2" id="KW-1185">Reference proteome</keyword>
<protein>
    <submittedName>
        <fullName evidence="1">Uncharacterized protein</fullName>
    </submittedName>
</protein>
<dbReference type="EMBL" id="CACVBM020001101">
    <property type="protein sequence ID" value="CAA7031039.1"/>
    <property type="molecule type" value="Genomic_DNA"/>
</dbReference>
<evidence type="ECO:0000313" key="1">
    <source>
        <dbReference type="EMBL" id="CAA7031039.1"/>
    </source>
</evidence>
<dbReference type="Proteomes" id="UP000467841">
    <property type="component" value="Unassembled WGS sequence"/>
</dbReference>
<name>A0A6D2ITR8_9BRAS</name>
<gene>
    <name evidence="1" type="ORF">MERR_LOCUS18274</name>
</gene>
<sequence>MSHRLPFTFQTPNRHPLQFNPSPLTFSYLQEEIALTSTQPSQLRETPTIQLPHTPPLPRLCVFMLTSHQFPRLRFSSLVRLRHFKIRVRCNLQTRSWW</sequence>
<accession>A0A6D2ITR8</accession>
<proteinExistence type="predicted"/>
<dbReference type="AlphaFoldDB" id="A0A6D2ITR8"/>
<comment type="caution">
    <text evidence="1">The sequence shown here is derived from an EMBL/GenBank/DDBJ whole genome shotgun (WGS) entry which is preliminary data.</text>
</comment>
<organism evidence="1 2">
    <name type="scientific">Microthlaspi erraticum</name>
    <dbReference type="NCBI Taxonomy" id="1685480"/>
    <lineage>
        <taxon>Eukaryota</taxon>
        <taxon>Viridiplantae</taxon>
        <taxon>Streptophyta</taxon>
        <taxon>Embryophyta</taxon>
        <taxon>Tracheophyta</taxon>
        <taxon>Spermatophyta</taxon>
        <taxon>Magnoliopsida</taxon>
        <taxon>eudicotyledons</taxon>
        <taxon>Gunneridae</taxon>
        <taxon>Pentapetalae</taxon>
        <taxon>rosids</taxon>
        <taxon>malvids</taxon>
        <taxon>Brassicales</taxon>
        <taxon>Brassicaceae</taxon>
        <taxon>Coluteocarpeae</taxon>
        <taxon>Microthlaspi</taxon>
    </lineage>
</organism>
<evidence type="ECO:0000313" key="2">
    <source>
        <dbReference type="Proteomes" id="UP000467841"/>
    </source>
</evidence>
<reference evidence="1" key="1">
    <citation type="submission" date="2020-01" db="EMBL/GenBank/DDBJ databases">
        <authorList>
            <person name="Mishra B."/>
        </authorList>
    </citation>
    <scope>NUCLEOTIDE SEQUENCE [LARGE SCALE GENOMIC DNA]</scope>
</reference>